<keyword evidence="1" id="KW-0378">Hydrolase</keyword>
<comment type="caution">
    <text evidence="2">The sequence shown here is derived from an EMBL/GenBank/DDBJ whole genome shotgun (WGS) entry which is preliminary data.</text>
</comment>
<dbReference type="InterPro" id="IPR016138">
    <property type="entry name" value="Ribosome_inactivat_prot_sub1"/>
</dbReference>
<comment type="similarity">
    <text evidence="1">Belongs to the ribosome-inactivating protein family.</text>
</comment>
<dbReference type="Pfam" id="PF00161">
    <property type="entry name" value="RIP"/>
    <property type="match status" value="1"/>
</dbReference>
<keyword evidence="3" id="KW-1185">Reference proteome</keyword>
<dbReference type="SUPFAM" id="SSF56371">
    <property type="entry name" value="Ribosome inactivating proteins (RIP)"/>
    <property type="match status" value="1"/>
</dbReference>
<dbReference type="GO" id="GO:0017148">
    <property type="term" value="P:negative regulation of translation"/>
    <property type="evidence" value="ECO:0007669"/>
    <property type="project" value="UniProtKB-KW"/>
</dbReference>
<evidence type="ECO:0000313" key="2">
    <source>
        <dbReference type="EMBL" id="KAK1383447.1"/>
    </source>
</evidence>
<sequence length="236" mass="26702">MSKHLKIIQTFHLSPTLEDFDFTETQDSLKKCEGQGDIFANKIEEILKTYDLVVIDGVEYRKTFPPTHKFDPEDFVGMRFVVPGADDLYGVYYRRDLYLMALISGNKLYAMRGSQMTNKTFPDIGFQPLDMGFDYGSFSGIGKDSVCSSITTLSKGPYLKKSGANTDVSYGHSVGQLVILTSEAIRFHDIREFMRTSLNDCSYTPQKLTPDLLQLPNAWSKLSKVIWTDKEVILEG</sequence>
<name>A0AAD8MSK2_9APIA</name>
<keyword evidence="1" id="KW-0652">Protein synthesis inhibitor</keyword>
<organism evidence="2 3">
    <name type="scientific">Heracleum sosnowskyi</name>
    <dbReference type="NCBI Taxonomy" id="360622"/>
    <lineage>
        <taxon>Eukaryota</taxon>
        <taxon>Viridiplantae</taxon>
        <taxon>Streptophyta</taxon>
        <taxon>Embryophyta</taxon>
        <taxon>Tracheophyta</taxon>
        <taxon>Spermatophyta</taxon>
        <taxon>Magnoliopsida</taxon>
        <taxon>eudicotyledons</taxon>
        <taxon>Gunneridae</taxon>
        <taxon>Pentapetalae</taxon>
        <taxon>asterids</taxon>
        <taxon>campanulids</taxon>
        <taxon>Apiales</taxon>
        <taxon>Apiaceae</taxon>
        <taxon>Apioideae</taxon>
        <taxon>apioid superclade</taxon>
        <taxon>Tordylieae</taxon>
        <taxon>Tordyliinae</taxon>
        <taxon>Heracleum</taxon>
    </lineage>
</organism>
<evidence type="ECO:0000256" key="1">
    <source>
        <dbReference type="RuleBase" id="RU004915"/>
    </source>
</evidence>
<dbReference type="EC" id="3.2.2.22" evidence="1"/>
<reference evidence="2" key="1">
    <citation type="submission" date="2023-02" db="EMBL/GenBank/DDBJ databases">
        <title>Genome of toxic invasive species Heracleum sosnowskyi carries increased number of genes despite the absence of recent whole-genome duplications.</title>
        <authorList>
            <person name="Schelkunov M."/>
            <person name="Shtratnikova V."/>
            <person name="Makarenko M."/>
            <person name="Klepikova A."/>
            <person name="Omelchenko D."/>
            <person name="Novikova G."/>
            <person name="Obukhova E."/>
            <person name="Bogdanov V."/>
            <person name="Penin A."/>
            <person name="Logacheva M."/>
        </authorList>
    </citation>
    <scope>NUCLEOTIDE SEQUENCE</scope>
    <source>
        <strain evidence="2">Hsosn_3</strain>
        <tissue evidence="2">Leaf</tissue>
    </source>
</reference>
<dbReference type="InterPro" id="IPR001574">
    <property type="entry name" value="Ribosome_inactivat_prot"/>
</dbReference>
<gene>
    <name evidence="2" type="ORF">POM88_021182</name>
</gene>
<dbReference type="InterPro" id="IPR036041">
    <property type="entry name" value="Ribosome-inact_prot_sf"/>
</dbReference>
<dbReference type="GO" id="GO:0090729">
    <property type="term" value="F:toxin activity"/>
    <property type="evidence" value="ECO:0007669"/>
    <property type="project" value="UniProtKB-KW"/>
</dbReference>
<protein>
    <recommendedName>
        <fullName evidence="1">rRNA N-glycosylase</fullName>
        <ecNumber evidence="1">3.2.2.22</ecNumber>
    </recommendedName>
</protein>
<keyword evidence="1" id="KW-0800">Toxin</keyword>
<dbReference type="EMBL" id="JAUIZM010000005">
    <property type="protein sequence ID" value="KAK1383447.1"/>
    <property type="molecule type" value="Genomic_DNA"/>
</dbReference>
<keyword evidence="1" id="KW-0611">Plant defense</keyword>
<evidence type="ECO:0000313" key="3">
    <source>
        <dbReference type="Proteomes" id="UP001237642"/>
    </source>
</evidence>
<comment type="catalytic activity">
    <reaction evidence="1">
        <text>Endohydrolysis of the N-glycosidic bond at one specific adenosine on the 28S rRNA.</text>
        <dbReference type="EC" id="3.2.2.22"/>
    </reaction>
</comment>
<reference evidence="2" key="2">
    <citation type="submission" date="2023-05" db="EMBL/GenBank/DDBJ databases">
        <authorList>
            <person name="Schelkunov M.I."/>
        </authorList>
    </citation>
    <scope>NUCLEOTIDE SEQUENCE</scope>
    <source>
        <strain evidence="2">Hsosn_3</strain>
        <tissue evidence="2">Leaf</tissue>
    </source>
</reference>
<dbReference type="AlphaFoldDB" id="A0AAD8MSK2"/>
<dbReference type="GO" id="GO:0030598">
    <property type="term" value="F:rRNA N-glycosylase activity"/>
    <property type="evidence" value="ECO:0007669"/>
    <property type="project" value="UniProtKB-EC"/>
</dbReference>
<dbReference type="Proteomes" id="UP001237642">
    <property type="component" value="Unassembled WGS sequence"/>
</dbReference>
<dbReference type="GO" id="GO:0006952">
    <property type="term" value="P:defense response"/>
    <property type="evidence" value="ECO:0007669"/>
    <property type="project" value="UniProtKB-KW"/>
</dbReference>
<accession>A0AAD8MSK2</accession>
<dbReference type="Gene3D" id="3.40.420.10">
    <property type="entry name" value="Ricin (A subunit), domain 1"/>
    <property type="match status" value="1"/>
</dbReference>
<proteinExistence type="inferred from homology"/>